<evidence type="ECO:0000259" key="2">
    <source>
        <dbReference type="SMART" id="SM01232"/>
    </source>
</evidence>
<dbReference type="InterPro" id="IPR035937">
    <property type="entry name" value="FPG_N"/>
</dbReference>
<dbReference type="PANTHER" id="PTHR22993">
    <property type="entry name" value="FORMAMIDOPYRIMIDINE-DNA GLYCOSYLASE"/>
    <property type="match status" value="1"/>
</dbReference>
<proteinExistence type="inferred from homology"/>
<organism evidence="3 4">
    <name type="scientific">Lottia gigantea</name>
    <name type="common">Giant owl limpet</name>
    <dbReference type="NCBI Taxonomy" id="225164"/>
    <lineage>
        <taxon>Eukaryota</taxon>
        <taxon>Metazoa</taxon>
        <taxon>Spiralia</taxon>
        <taxon>Lophotrochozoa</taxon>
        <taxon>Mollusca</taxon>
        <taxon>Gastropoda</taxon>
        <taxon>Patellogastropoda</taxon>
        <taxon>Lottioidea</taxon>
        <taxon>Lottiidae</taxon>
        <taxon>Lottia</taxon>
    </lineage>
</organism>
<dbReference type="GO" id="GO:0019104">
    <property type="term" value="F:DNA N-glycosylase activity"/>
    <property type="evidence" value="ECO:0007669"/>
    <property type="project" value="TreeGrafter"/>
</dbReference>
<name>V3ZMS6_LOTGI</name>
<sequence>GTKREELSVSEQKKQTDSNELVERKLDDVVTLGKELFMIFGDKCLRLHFLMNGSHRISESGNMVLTGKKIPPVLEVYFGPTVLFFYESSFDVRSSEQCISRFEELKDVDICSPTFNQKRVVAMVTEQKGRQLCDVLLDQNILPGVGNIIKNEALFDSGINPCVRVDQLKPNHISHIIKMTRDFTMIFYKFYQLSRSMPRGLVKNQLVERILIIPVNPAVKGYR</sequence>
<dbReference type="RefSeq" id="XP_009056637.1">
    <property type="nucleotide sequence ID" value="XM_009058389.1"/>
</dbReference>
<gene>
    <name evidence="3" type="ORF">LOTGIDRAFT_175681</name>
</gene>
<accession>V3ZMS6</accession>
<dbReference type="GeneID" id="20243328"/>
<dbReference type="Gene3D" id="3.20.190.10">
    <property type="entry name" value="MutM-like, N-terminal"/>
    <property type="match status" value="1"/>
</dbReference>
<comment type="similarity">
    <text evidence="1">Belongs to the FPG family.</text>
</comment>
<dbReference type="GO" id="GO:0003906">
    <property type="term" value="F:DNA-(apurinic or apyrimidinic site) endonuclease activity"/>
    <property type="evidence" value="ECO:0007669"/>
    <property type="project" value="InterPro"/>
</dbReference>
<dbReference type="Proteomes" id="UP000030746">
    <property type="component" value="Unassembled WGS sequence"/>
</dbReference>
<dbReference type="STRING" id="225164.V3ZMS6"/>
<dbReference type="CTD" id="20243328"/>
<dbReference type="PANTHER" id="PTHR22993:SF10">
    <property type="entry name" value="ENDONUCLEASE 8-LIKE 3"/>
    <property type="match status" value="1"/>
</dbReference>
<dbReference type="GO" id="GO:0008270">
    <property type="term" value="F:zinc ion binding"/>
    <property type="evidence" value="ECO:0007669"/>
    <property type="project" value="InterPro"/>
</dbReference>
<dbReference type="HOGENOM" id="CLU_1242798_0_0_1"/>
<dbReference type="AlphaFoldDB" id="V3ZMS6"/>
<dbReference type="GO" id="GO:0006284">
    <property type="term" value="P:base-excision repair"/>
    <property type="evidence" value="ECO:0007669"/>
    <property type="project" value="InterPro"/>
</dbReference>
<feature type="non-terminal residue" evidence="3">
    <location>
        <position position="1"/>
    </location>
</feature>
<keyword evidence="4" id="KW-1185">Reference proteome</keyword>
<dbReference type="GO" id="GO:0003684">
    <property type="term" value="F:damaged DNA binding"/>
    <property type="evidence" value="ECO:0007669"/>
    <property type="project" value="InterPro"/>
</dbReference>
<dbReference type="SMART" id="SM01232">
    <property type="entry name" value="H2TH"/>
    <property type="match status" value="1"/>
</dbReference>
<dbReference type="InterPro" id="IPR010979">
    <property type="entry name" value="Ribosomal_uS13-like_H2TH"/>
</dbReference>
<evidence type="ECO:0000256" key="1">
    <source>
        <dbReference type="ARBA" id="ARBA00009409"/>
    </source>
</evidence>
<dbReference type="SUPFAM" id="SSF81624">
    <property type="entry name" value="N-terminal domain of MutM-like DNA repair proteins"/>
    <property type="match status" value="1"/>
</dbReference>
<dbReference type="OMA" id="SWGKHFL"/>
<reference evidence="3 4" key="1">
    <citation type="journal article" date="2013" name="Nature">
        <title>Insights into bilaterian evolution from three spiralian genomes.</title>
        <authorList>
            <person name="Simakov O."/>
            <person name="Marletaz F."/>
            <person name="Cho S.J."/>
            <person name="Edsinger-Gonzales E."/>
            <person name="Havlak P."/>
            <person name="Hellsten U."/>
            <person name="Kuo D.H."/>
            <person name="Larsson T."/>
            <person name="Lv J."/>
            <person name="Arendt D."/>
            <person name="Savage R."/>
            <person name="Osoegawa K."/>
            <person name="de Jong P."/>
            <person name="Grimwood J."/>
            <person name="Chapman J.A."/>
            <person name="Shapiro H."/>
            <person name="Aerts A."/>
            <person name="Otillar R.P."/>
            <person name="Terry A.Y."/>
            <person name="Boore J.L."/>
            <person name="Grigoriev I.V."/>
            <person name="Lindberg D.R."/>
            <person name="Seaver E.C."/>
            <person name="Weisblat D.A."/>
            <person name="Putnam N.H."/>
            <person name="Rokhsar D.S."/>
        </authorList>
    </citation>
    <scope>NUCLEOTIDE SEQUENCE [LARGE SCALE GENOMIC DNA]</scope>
</reference>
<dbReference type="OrthoDB" id="498125at2759"/>
<evidence type="ECO:0000313" key="3">
    <source>
        <dbReference type="EMBL" id="ESO92678.1"/>
    </source>
</evidence>
<dbReference type="EMBL" id="KB202047">
    <property type="protein sequence ID" value="ESO92678.1"/>
    <property type="molecule type" value="Genomic_DNA"/>
</dbReference>
<protein>
    <recommendedName>
        <fullName evidence="2">Formamidopyrimidine-DNA glycosylase H2TH DNA-binding domain-containing protein</fullName>
    </recommendedName>
</protein>
<dbReference type="Pfam" id="PF06831">
    <property type="entry name" value="H2TH"/>
    <property type="match status" value="1"/>
</dbReference>
<evidence type="ECO:0000313" key="4">
    <source>
        <dbReference type="Proteomes" id="UP000030746"/>
    </source>
</evidence>
<dbReference type="Gene3D" id="1.10.8.50">
    <property type="match status" value="1"/>
</dbReference>
<dbReference type="InterPro" id="IPR015886">
    <property type="entry name" value="H2TH_FPG"/>
</dbReference>
<feature type="domain" description="Formamidopyrimidine-DNA glycosylase H2TH DNA-binding" evidence="2">
    <location>
        <begin position="108"/>
        <end position="184"/>
    </location>
</feature>
<dbReference type="SUPFAM" id="SSF46946">
    <property type="entry name" value="S13-like H2TH domain"/>
    <property type="match status" value="1"/>
</dbReference>
<dbReference type="KEGG" id="lgi:LOTGIDRAFT_175681"/>
<dbReference type="GO" id="GO:0005634">
    <property type="term" value="C:nucleus"/>
    <property type="evidence" value="ECO:0007669"/>
    <property type="project" value="TreeGrafter"/>
</dbReference>